<name>A0A0R3LFQ5_9BRAD</name>
<reference evidence="1 2" key="1">
    <citation type="submission" date="2014-03" db="EMBL/GenBank/DDBJ databases">
        <title>Bradyrhizobium valentinum sp. nov., isolated from effective nodules of Lupinus mariae-josephae, a lupine endemic of basic-lime soils in Eastern Spain.</title>
        <authorList>
            <person name="Duran D."/>
            <person name="Rey L."/>
            <person name="Navarro A."/>
            <person name="Busquets A."/>
            <person name="Imperial J."/>
            <person name="Ruiz-Argueso T."/>
        </authorList>
    </citation>
    <scope>NUCLEOTIDE SEQUENCE [LARGE SCALE GENOMIC DNA]</scope>
    <source>
        <strain evidence="1 2">PAC68</strain>
    </source>
</reference>
<sequence>MRNASVHRTMIGWWALAHAAIPDRVLKIWRWKQRARGWFLGEISRCPGSNVRNRTDRRSSRPYAFRMDKRKDDVRPQHELQTEALAALEQARAMPHGAARSEALKRAGLLQKEADMQGLLFAKRGRPPKT</sequence>
<accession>A0A0R3LFQ5</accession>
<dbReference type="EMBL" id="LLXZ01000120">
    <property type="protein sequence ID" value="KRR06046.1"/>
    <property type="molecule type" value="Genomic_DNA"/>
</dbReference>
<dbReference type="Proteomes" id="UP000050863">
    <property type="component" value="Unassembled WGS sequence"/>
</dbReference>
<gene>
    <name evidence="1" type="ORF">CQ12_02650</name>
</gene>
<comment type="caution">
    <text evidence="1">The sequence shown here is derived from an EMBL/GenBank/DDBJ whole genome shotgun (WGS) entry which is preliminary data.</text>
</comment>
<evidence type="ECO:0000313" key="1">
    <source>
        <dbReference type="EMBL" id="KRR06046.1"/>
    </source>
</evidence>
<organism evidence="1 2">
    <name type="scientific">Bradyrhizobium jicamae</name>
    <dbReference type="NCBI Taxonomy" id="280332"/>
    <lineage>
        <taxon>Bacteria</taxon>
        <taxon>Pseudomonadati</taxon>
        <taxon>Pseudomonadota</taxon>
        <taxon>Alphaproteobacteria</taxon>
        <taxon>Hyphomicrobiales</taxon>
        <taxon>Nitrobacteraceae</taxon>
        <taxon>Bradyrhizobium</taxon>
    </lineage>
</organism>
<proteinExistence type="predicted"/>
<evidence type="ECO:0000313" key="2">
    <source>
        <dbReference type="Proteomes" id="UP000050863"/>
    </source>
</evidence>
<dbReference type="AlphaFoldDB" id="A0A0R3LFQ5"/>
<dbReference type="STRING" id="280332.CQ12_02650"/>
<keyword evidence="2" id="KW-1185">Reference proteome</keyword>
<protein>
    <submittedName>
        <fullName evidence="1">Uncharacterized protein</fullName>
    </submittedName>
</protein>